<protein>
    <submittedName>
        <fullName evidence="1">Uncharacterized protein</fullName>
    </submittedName>
</protein>
<dbReference type="AlphaFoldDB" id="A0AAX3P852"/>
<accession>A0AAX3P852</accession>
<reference evidence="1" key="1">
    <citation type="submission" date="2023-02" db="EMBL/GenBank/DDBJ databases">
        <title>The sequence of Aeromonas hydrophila K533.</title>
        <authorList>
            <person name="Luo X."/>
        </authorList>
    </citation>
    <scope>NUCLEOTIDE SEQUENCE</scope>
    <source>
        <strain evidence="1">K533</strain>
    </source>
</reference>
<dbReference type="Proteomes" id="UP001214666">
    <property type="component" value="Chromosome"/>
</dbReference>
<gene>
    <name evidence="1" type="ORF">PY771_04970</name>
</gene>
<organism evidence="1 2">
    <name type="scientific">Aeromonas hydrophila</name>
    <dbReference type="NCBI Taxonomy" id="644"/>
    <lineage>
        <taxon>Bacteria</taxon>
        <taxon>Pseudomonadati</taxon>
        <taxon>Pseudomonadota</taxon>
        <taxon>Gammaproteobacteria</taxon>
        <taxon>Aeromonadales</taxon>
        <taxon>Aeromonadaceae</taxon>
        <taxon>Aeromonas</taxon>
    </lineage>
</organism>
<proteinExistence type="predicted"/>
<sequence>MDEFELKEHKDSLWLFENGQPVVDMDDMRVLDFGSYFSVEGGLYNAHLPAVPWRQRFIDAGIDFD</sequence>
<name>A0AAX3P852_AERHY</name>
<evidence type="ECO:0000313" key="2">
    <source>
        <dbReference type="Proteomes" id="UP001214666"/>
    </source>
</evidence>
<dbReference type="RefSeq" id="WP_043168311.1">
    <property type="nucleotide sequence ID" value="NZ_CP118942.1"/>
</dbReference>
<evidence type="ECO:0000313" key="1">
    <source>
        <dbReference type="EMBL" id="WEE27672.1"/>
    </source>
</evidence>
<dbReference type="EMBL" id="CP118942">
    <property type="protein sequence ID" value="WEE27672.1"/>
    <property type="molecule type" value="Genomic_DNA"/>
</dbReference>